<dbReference type="PANTHER" id="PTHR30203:SF24">
    <property type="entry name" value="BLR4935 PROTEIN"/>
    <property type="match status" value="1"/>
</dbReference>
<dbReference type="EMBL" id="QFOD01000017">
    <property type="protein sequence ID" value="PZP29715.1"/>
    <property type="molecule type" value="Genomic_DNA"/>
</dbReference>
<reference evidence="2 3" key="1">
    <citation type="submission" date="2017-08" db="EMBL/GenBank/DDBJ databases">
        <title>Infants hospitalized years apart are colonized by the same room-sourced microbial strains.</title>
        <authorList>
            <person name="Brooks B."/>
            <person name="Olm M.R."/>
            <person name="Firek B.A."/>
            <person name="Baker R."/>
            <person name="Thomas B.C."/>
            <person name="Morowitz M.J."/>
            <person name="Banfield J.F."/>
        </authorList>
    </citation>
    <scope>NUCLEOTIDE SEQUENCE [LARGE SCALE GENOMIC DNA]</scope>
    <source>
        <strain evidence="2">S2_012_000_R2_81</strain>
    </source>
</reference>
<proteinExistence type="predicted"/>
<comment type="caution">
    <text evidence="2">The sequence shown here is derived from an EMBL/GenBank/DDBJ whole genome shotgun (WGS) entry which is preliminary data.</text>
</comment>
<feature type="signal peptide" evidence="1">
    <location>
        <begin position="1"/>
        <end position="24"/>
    </location>
</feature>
<organism evidence="2 3">
    <name type="scientific">Roseateles depolymerans</name>
    <dbReference type="NCBI Taxonomy" id="76731"/>
    <lineage>
        <taxon>Bacteria</taxon>
        <taxon>Pseudomonadati</taxon>
        <taxon>Pseudomonadota</taxon>
        <taxon>Betaproteobacteria</taxon>
        <taxon>Burkholderiales</taxon>
        <taxon>Sphaerotilaceae</taxon>
        <taxon>Roseateles</taxon>
    </lineage>
</organism>
<keyword evidence="1" id="KW-0732">Signal</keyword>
<accession>A0A2W5DCL2</accession>
<name>A0A2W5DCL2_9BURK</name>
<gene>
    <name evidence="2" type="ORF">DI603_16360</name>
</gene>
<dbReference type="SUPFAM" id="SSF56954">
    <property type="entry name" value="Outer membrane efflux proteins (OEP)"/>
    <property type="match status" value="1"/>
</dbReference>
<dbReference type="Proteomes" id="UP000249633">
    <property type="component" value="Unassembled WGS sequence"/>
</dbReference>
<dbReference type="PANTHER" id="PTHR30203">
    <property type="entry name" value="OUTER MEMBRANE CATION EFFLUX PROTEIN"/>
    <property type="match status" value="1"/>
</dbReference>
<evidence type="ECO:0000313" key="3">
    <source>
        <dbReference type="Proteomes" id="UP000249633"/>
    </source>
</evidence>
<dbReference type="GO" id="GO:0015562">
    <property type="term" value="F:efflux transmembrane transporter activity"/>
    <property type="evidence" value="ECO:0007669"/>
    <property type="project" value="InterPro"/>
</dbReference>
<dbReference type="AlphaFoldDB" id="A0A2W5DCL2"/>
<protein>
    <submittedName>
        <fullName evidence="2">Transporter</fullName>
    </submittedName>
</protein>
<sequence length="410" mass="43719">MPSPRFLRAVALAAALLPVLGAAAPLTLDQALELAVQRSESARAARAGASSAAEAARAASQLPDPVLRAGVDNLPISGTDRFSSRDSMTMKRIGISQEWLSAEKRAARQAASDAMVGRETATVQAAAADVRLQAGLAYLDAWFAGETLKLTALTEHHAHEELEAARARLSSATGNSQEVLALTGAHGVAEDETAEVRQLQAAARAALERWVGTQADDLAAPSNLPTPEEQAYVASHPAVIAAQLDAEVSRKEAEMARTSRNPNWSWEVSYGQRAGYPDMVSVGVSIPLTVAPARRQDRDIASKLALTEKAEAALAEANRMATGEYRALASDAKRLADRIERYRASVVVVAQQRTAAAMAAYRSNQVPLMTLFEARHAEVEAQRKLLSLQRDLAKTQAQLALKPILEGAAR</sequence>
<dbReference type="InterPro" id="IPR010131">
    <property type="entry name" value="MdtP/NodT-like"/>
</dbReference>
<evidence type="ECO:0000256" key="1">
    <source>
        <dbReference type="SAM" id="SignalP"/>
    </source>
</evidence>
<feature type="chain" id="PRO_5015921720" evidence="1">
    <location>
        <begin position="25"/>
        <end position="410"/>
    </location>
</feature>
<dbReference type="Gene3D" id="1.20.1600.10">
    <property type="entry name" value="Outer membrane efflux proteins (OEP)"/>
    <property type="match status" value="1"/>
</dbReference>
<evidence type="ECO:0000313" key="2">
    <source>
        <dbReference type="EMBL" id="PZP29715.1"/>
    </source>
</evidence>